<protein>
    <submittedName>
        <fullName evidence="1">Uncharacterized protein</fullName>
    </submittedName>
</protein>
<dbReference type="EMBL" id="JAVXUP010000171">
    <property type="protein sequence ID" value="KAK3035539.1"/>
    <property type="molecule type" value="Genomic_DNA"/>
</dbReference>
<comment type="caution">
    <text evidence="1">The sequence shown here is derived from an EMBL/GenBank/DDBJ whole genome shotgun (WGS) entry which is preliminary data.</text>
</comment>
<organism evidence="1 2">
    <name type="scientific">Escallonia herrerae</name>
    <dbReference type="NCBI Taxonomy" id="1293975"/>
    <lineage>
        <taxon>Eukaryota</taxon>
        <taxon>Viridiplantae</taxon>
        <taxon>Streptophyta</taxon>
        <taxon>Embryophyta</taxon>
        <taxon>Tracheophyta</taxon>
        <taxon>Spermatophyta</taxon>
        <taxon>Magnoliopsida</taxon>
        <taxon>eudicotyledons</taxon>
        <taxon>Gunneridae</taxon>
        <taxon>Pentapetalae</taxon>
        <taxon>asterids</taxon>
        <taxon>campanulids</taxon>
        <taxon>Escalloniales</taxon>
        <taxon>Escalloniaceae</taxon>
        <taxon>Escallonia</taxon>
    </lineage>
</organism>
<feature type="non-terminal residue" evidence="1">
    <location>
        <position position="1"/>
    </location>
</feature>
<accession>A0AA88WYU2</accession>
<evidence type="ECO:0000313" key="2">
    <source>
        <dbReference type="Proteomes" id="UP001188597"/>
    </source>
</evidence>
<gene>
    <name evidence="1" type="ORF">RJ639_034744</name>
</gene>
<evidence type="ECO:0000313" key="1">
    <source>
        <dbReference type="EMBL" id="KAK3035539.1"/>
    </source>
</evidence>
<dbReference type="AlphaFoldDB" id="A0AA88WYU2"/>
<proteinExistence type="predicted"/>
<dbReference type="Proteomes" id="UP001188597">
    <property type="component" value="Unassembled WGS sequence"/>
</dbReference>
<name>A0AA88WYU2_9ASTE</name>
<keyword evidence="2" id="KW-1185">Reference proteome</keyword>
<reference evidence="1" key="1">
    <citation type="submission" date="2022-12" db="EMBL/GenBank/DDBJ databases">
        <title>Draft genome assemblies for two species of Escallonia (Escalloniales).</title>
        <authorList>
            <person name="Chanderbali A."/>
            <person name="Dervinis C."/>
            <person name="Anghel I."/>
            <person name="Soltis D."/>
            <person name="Soltis P."/>
            <person name="Zapata F."/>
        </authorList>
    </citation>
    <scope>NUCLEOTIDE SEQUENCE</scope>
    <source>
        <strain evidence="1">UCBG64.0493</strain>
        <tissue evidence="1">Leaf</tissue>
    </source>
</reference>
<sequence>MPMLWLDVLVEIDPSVLPITFSKAVLWSLSRLSIVEAQNSIEMGLPIRNWLTTCAADISDLLGWKLPSGSDDVGDGKRPKNSVKVTTICTPLIRMLKRLAVHFVVRMDQGELQKQWTWEPRMGESLILLLVDPDDFLCSCSSSLSAVFSGLRHALKL</sequence>